<comment type="caution">
    <text evidence="3">The sequence shown here is derived from an EMBL/GenBank/DDBJ whole genome shotgun (WGS) entry which is preliminary data.</text>
</comment>
<dbReference type="InterPro" id="IPR029044">
    <property type="entry name" value="Nucleotide-diphossugar_trans"/>
</dbReference>
<evidence type="ECO:0000256" key="1">
    <source>
        <dbReference type="SAM" id="Phobius"/>
    </source>
</evidence>
<gene>
    <name evidence="3" type="ORF">A2960_01290</name>
</gene>
<feature type="domain" description="Glycosyltransferase 2-like" evidence="2">
    <location>
        <begin position="7"/>
        <end position="135"/>
    </location>
</feature>
<dbReference type="AlphaFoldDB" id="A0A1F6AR88"/>
<keyword evidence="1" id="KW-0812">Transmembrane</keyword>
<accession>A0A1F6AR88</accession>
<reference evidence="3 4" key="1">
    <citation type="journal article" date="2016" name="Nat. Commun.">
        <title>Thousands of microbial genomes shed light on interconnected biogeochemical processes in an aquifer system.</title>
        <authorList>
            <person name="Anantharaman K."/>
            <person name="Brown C.T."/>
            <person name="Hug L.A."/>
            <person name="Sharon I."/>
            <person name="Castelle C.J."/>
            <person name="Probst A.J."/>
            <person name="Thomas B.C."/>
            <person name="Singh A."/>
            <person name="Wilkins M.J."/>
            <person name="Karaoz U."/>
            <person name="Brodie E.L."/>
            <person name="Williams K.H."/>
            <person name="Hubbard S.S."/>
            <person name="Banfield J.F."/>
        </authorList>
    </citation>
    <scope>NUCLEOTIDE SEQUENCE [LARGE SCALE GENOMIC DNA]</scope>
</reference>
<proteinExistence type="predicted"/>
<dbReference type="EMBL" id="MFJR01000007">
    <property type="protein sequence ID" value="OGG26787.1"/>
    <property type="molecule type" value="Genomic_DNA"/>
</dbReference>
<dbReference type="PANTHER" id="PTHR43630">
    <property type="entry name" value="POLY-BETA-1,6-N-ACETYL-D-GLUCOSAMINE SYNTHASE"/>
    <property type="match status" value="1"/>
</dbReference>
<dbReference type="InterPro" id="IPR001173">
    <property type="entry name" value="Glyco_trans_2-like"/>
</dbReference>
<feature type="transmembrane region" description="Helical" evidence="1">
    <location>
        <begin position="223"/>
        <end position="248"/>
    </location>
</feature>
<evidence type="ECO:0000313" key="4">
    <source>
        <dbReference type="Proteomes" id="UP000176609"/>
    </source>
</evidence>
<evidence type="ECO:0000313" key="3">
    <source>
        <dbReference type="EMBL" id="OGG26787.1"/>
    </source>
</evidence>
<protein>
    <recommendedName>
        <fullName evidence="2">Glycosyltransferase 2-like domain-containing protein</fullName>
    </recommendedName>
</protein>
<dbReference type="Gene3D" id="3.90.550.10">
    <property type="entry name" value="Spore Coat Polysaccharide Biosynthesis Protein SpsA, Chain A"/>
    <property type="match status" value="1"/>
</dbReference>
<evidence type="ECO:0000259" key="2">
    <source>
        <dbReference type="Pfam" id="PF00535"/>
    </source>
</evidence>
<dbReference type="SUPFAM" id="SSF53448">
    <property type="entry name" value="Nucleotide-diphospho-sugar transferases"/>
    <property type="match status" value="1"/>
</dbReference>
<keyword evidence="1" id="KW-1133">Transmembrane helix</keyword>
<name>A0A1F6AR88_9BACT</name>
<dbReference type="CDD" id="cd02511">
    <property type="entry name" value="Beta4Glucosyltransferase"/>
    <property type="match status" value="1"/>
</dbReference>
<organism evidence="3 4">
    <name type="scientific">Candidatus Gottesmanbacteria bacterium RIFCSPLOWO2_01_FULL_39_12b</name>
    <dbReference type="NCBI Taxonomy" id="1798388"/>
    <lineage>
        <taxon>Bacteria</taxon>
        <taxon>Candidatus Gottesmaniibacteriota</taxon>
    </lineage>
</organism>
<keyword evidence="1" id="KW-0472">Membrane</keyword>
<sequence>MNEDLISAVVLTKNEEVNIEKCLNSLLWCDEIIVVDDYSKDETLNRIKNLELRIKNIAIKIYERKLGGDFSGQRNFGLEKSNGKWVLFVDADEIISKELSSEVKSQISGLKTETPVGFFIKRKDYFLGNWLNYGETNSIKLLRLGRKGAGKWIDRVHEIWDIKGVVGELKNPILHFPHSSISQFIKKIDLYTDIVAQSWKEEGKKLSWLEILIFPLTKFLQNYFLRLGFLDGVPGLIMALMMSFHSFLARAKYWLKST</sequence>
<dbReference type="Pfam" id="PF00535">
    <property type="entry name" value="Glycos_transf_2"/>
    <property type="match status" value="1"/>
</dbReference>
<dbReference type="Proteomes" id="UP000176609">
    <property type="component" value="Unassembled WGS sequence"/>
</dbReference>
<dbReference type="PANTHER" id="PTHR43630:SF2">
    <property type="entry name" value="GLYCOSYLTRANSFERASE"/>
    <property type="match status" value="1"/>
</dbReference>